<dbReference type="InterPro" id="IPR013249">
    <property type="entry name" value="RNA_pol_sigma70_r4_t2"/>
</dbReference>
<dbReference type="InterPro" id="IPR039425">
    <property type="entry name" value="RNA_pol_sigma-70-like"/>
</dbReference>
<dbReference type="Pfam" id="PF04542">
    <property type="entry name" value="Sigma70_r2"/>
    <property type="match status" value="1"/>
</dbReference>
<evidence type="ECO:0000313" key="8">
    <source>
        <dbReference type="Proteomes" id="UP000229681"/>
    </source>
</evidence>
<evidence type="ECO:0000256" key="3">
    <source>
        <dbReference type="ARBA" id="ARBA00023082"/>
    </source>
</evidence>
<dbReference type="Pfam" id="PF08281">
    <property type="entry name" value="Sigma70_r4_2"/>
    <property type="match status" value="1"/>
</dbReference>
<dbReference type="CDD" id="cd06171">
    <property type="entry name" value="Sigma70_r4"/>
    <property type="match status" value="1"/>
</dbReference>
<dbReference type="SUPFAM" id="SSF88659">
    <property type="entry name" value="Sigma3 and sigma4 domains of RNA polymerase sigma factors"/>
    <property type="match status" value="1"/>
</dbReference>
<dbReference type="GO" id="GO:0016987">
    <property type="term" value="F:sigma factor activity"/>
    <property type="evidence" value="ECO:0007669"/>
    <property type="project" value="UniProtKB-KW"/>
</dbReference>
<dbReference type="AlphaFoldDB" id="A0A2M8PDB7"/>
<keyword evidence="3" id="KW-0731">Sigma factor</keyword>
<dbReference type="InterPro" id="IPR013325">
    <property type="entry name" value="RNA_pol_sigma_r2"/>
</dbReference>
<accession>A0A2M8PDB7</accession>
<proteinExistence type="inferred from homology"/>
<dbReference type="Gene3D" id="1.10.1740.10">
    <property type="match status" value="1"/>
</dbReference>
<dbReference type="PANTHER" id="PTHR43133:SF51">
    <property type="entry name" value="RNA POLYMERASE SIGMA FACTOR"/>
    <property type="match status" value="1"/>
</dbReference>
<feature type="domain" description="RNA polymerase sigma-70 region 2" evidence="5">
    <location>
        <begin position="26"/>
        <end position="92"/>
    </location>
</feature>
<evidence type="ECO:0000256" key="4">
    <source>
        <dbReference type="ARBA" id="ARBA00023163"/>
    </source>
</evidence>
<dbReference type="GO" id="GO:0003677">
    <property type="term" value="F:DNA binding"/>
    <property type="evidence" value="ECO:0007669"/>
    <property type="project" value="InterPro"/>
</dbReference>
<dbReference type="InterPro" id="IPR036388">
    <property type="entry name" value="WH-like_DNA-bd_sf"/>
</dbReference>
<dbReference type="SUPFAM" id="SSF88946">
    <property type="entry name" value="Sigma2 domain of RNA polymerase sigma factors"/>
    <property type="match status" value="1"/>
</dbReference>
<evidence type="ECO:0000259" key="6">
    <source>
        <dbReference type="Pfam" id="PF08281"/>
    </source>
</evidence>
<dbReference type="InterPro" id="IPR013324">
    <property type="entry name" value="RNA_pol_sigma_r3/r4-like"/>
</dbReference>
<keyword evidence="2" id="KW-0805">Transcription regulation</keyword>
<evidence type="ECO:0000313" key="7">
    <source>
        <dbReference type="EMBL" id="PJF35528.1"/>
    </source>
</evidence>
<dbReference type="PANTHER" id="PTHR43133">
    <property type="entry name" value="RNA POLYMERASE ECF-TYPE SIGMA FACTO"/>
    <property type="match status" value="1"/>
</dbReference>
<dbReference type="InterPro" id="IPR007627">
    <property type="entry name" value="RNA_pol_sigma70_r2"/>
</dbReference>
<dbReference type="NCBIfam" id="TIGR02937">
    <property type="entry name" value="sigma70-ECF"/>
    <property type="match status" value="1"/>
</dbReference>
<gene>
    <name evidence="7" type="ORF">CUN49_10100</name>
</gene>
<keyword evidence="4" id="KW-0804">Transcription</keyword>
<evidence type="ECO:0000256" key="2">
    <source>
        <dbReference type="ARBA" id="ARBA00023015"/>
    </source>
</evidence>
<feature type="domain" description="RNA polymerase sigma factor 70 region 4 type 2" evidence="6">
    <location>
        <begin position="127"/>
        <end position="178"/>
    </location>
</feature>
<dbReference type="EMBL" id="PGTM01000143">
    <property type="protein sequence ID" value="PJF35528.1"/>
    <property type="molecule type" value="Genomic_DNA"/>
</dbReference>
<name>A0A2M8PDB7_9CHLR</name>
<comment type="caution">
    <text evidence="7">The sequence shown here is derived from an EMBL/GenBank/DDBJ whole genome shotgun (WGS) entry which is preliminary data.</text>
</comment>
<comment type="similarity">
    <text evidence="1">Belongs to the sigma-70 factor family. ECF subfamily.</text>
</comment>
<evidence type="ECO:0000259" key="5">
    <source>
        <dbReference type="Pfam" id="PF04542"/>
    </source>
</evidence>
<dbReference type="Gene3D" id="1.10.10.10">
    <property type="entry name" value="Winged helix-like DNA-binding domain superfamily/Winged helix DNA-binding domain"/>
    <property type="match status" value="1"/>
</dbReference>
<dbReference type="Proteomes" id="UP000229681">
    <property type="component" value="Unassembled WGS sequence"/>
</dbReference>
<sequence>MALSTEQETAWLISVQQGDQDAFGELVKLHQNAVYNLAYRLLGNRVEAEDAAQETFLRAYANLDRYDTARPFRTWLLSIASNFCIDRLRRRRLKWLSIDEPLPPRVLLQSDLPEPEEAVIASERAALVQRLLAELSPEHRAAVVLHYWYDYSYQEIAEMLRTTESAIKSRLFRARQMLAAKLVAWQGDRQLTDIFEDA</sequence>
<protein>
    <submittedName>
        <fullName evidence="7">RNA polymerase subunit sigma-24</fullName>
    </submittedName>
</protein>
<reference evidence="7 8" key="1">
    <citation type="submission" date="2017-11" db="EMBL/GenBank/DDBJ databases">
        <title>Evolution of Phototrophy in the Chloroflexi Phylum Driven by Horizontal Gene Transfer.</title>
        <authorList>
            <person name="Ward L.M."/>
            <person name="Hemp J."/>
            <person name="Shih P.M."/>
            <person name="Mcglynn S.E."/>
            <person name="Fischer W."/>
        </authorList>
    </citation>
    <scope>NUCLEOTIDE SEQUENCE [LARGE SCALE GENOMIC DNA]</scope>
    <source>
        <strain evidence="7">JP3_13</strain>
    </source>
</reference>
<organism evidence="7 8">
    <name type="scientific">Candidatus Thermofonsia Clade 1 bacterium</name>
    <dbReference type="NCBI Taxonomy" id="2364210"/>
    <lineage>
        <taxon>Bacteria</taxon>
        <taxon>Bacillati</taxon>
        <taxon>Chloroflexota</taxon>
        <taxon>Candidatus Thermofontia</taxon>
        <taxon>Candidatus Thermofonsia Clade 1</taxon>
    </lineage>
</organism>
<dbReference type="InterPro" id="IPR014284">
    <property type="entry name" value="RNA_pol_sigma-70_dom"/>
</dbReference>
<evidence type="ECO:0000256" key="1">
    <source>
        <dbReference type="ARBA" id="ARBA00010641"/>
    </source>
</evidence>
<dbReference type="GO" id="GO:0006352">
    <property type="term" value="P:DNA-templated transcription initiation"/>
    <property type="evidence" value="ECO:0007669"/>
    <property type="project" value="InterPro"/>
</dbReference>